<feature type="compositionally biased region" description="Basic and acidic residues" evidence="2">
    <location>
        <begin position="72"/>
        <end position="82"/>
    </location>
</feature>
<keyword evidence="1" id="KW-0175">Coiled coil</keyword>
<feature type="region of interest" description="Disordered" evidence="2">
    <location>
        <begin position="307"/>
        <end position="380"/>
    </location>
</feature>
<dbReference type="OrthoDB" id="265078at2759"/>
<evidence type="ECO:0008006" key="5">
    <source>
        <dbReference type="Google" id="ProtNLM"/>
    </source>
</evidence>
<dbReference type="InterPro" id="IPR036034">
    <property type="entry name" value="PDZ_sf"/>
</dbReference>
<feature type="compositionally biased region" description="Polar residues" evidence="2">
    <location>
        <begin position="349"/>
        <end position="364"/>
    </location>
</feature>
<dbReference type="EMBL" id="LGTL01000009">
    <property type="protein sequence ID" value="KPA79874.1"/>
    <property type="molecule type" value="Genomic_DNA"/>
</dbReference>
<organism evidence="3 4">
    <name type="scientific">Leptomonas pyrrhocoris</name>
    <name type="common">Firebug parasite</name>
    <dbReference type="NCBI Taxonomy" id="157538"/>
    <lineage>
        <taxon>Eukaryota</taxon>
        <taxon>Discoba</taxon>
        <taxon>Euglenozoa</taxon>
        <taxon>Kinetoplastea</taxon>
        <taxon>Metakinetoplastina</taxon>
        <taxon>Trypanosomatida</taxon>
        <taxon>Trypanosomatidae</taxon>
        <taxon>Leishmaniinae</taxon>
        <taxon>Leptomonas</taxon>
    </lineage>
</organism>
<feature type="region of interest" description="Disordered" evidence="2">
    <location>
        <begin position="44"/>
        <end position="82"/>
    </location>
</feature>
<evidence type="ECO:0000313" key="3">
    <source>
        <dbReference type="EMBL" id="KPA79874.1"/>
    </source>
</evidence>
<dbReference type="RefSeq" id="XP_015658313.1">
    <property type="nucleotide sequence ID" value="XM_015802797.1"/>
</dbReference>
<feature type="coiled-coil region" evidence="1">
    <location>
        <begin position="115"/>
        <end position="161"/>
    </location>
</feature>
<accession>A0A0N0VF07</accession>
<evidence type="ECO:0000256" key="1">
    <source>
        <dbReference type="SAM" id="Coils"/>
    </source>
</evidence>
<protein>
    <recommendedName>
        <fullName evidence="5">PDZ domain-containing protein</fullName>
    </recommendedName>
</protein>
<evidence type="ECO:0000256" key="2">
    <source>
        <dbReference type="SAM" id="MobiDB-lite"/>
    </source>
</evidence>
<dbReference type="GeneID" id="26905238"/>
<proteinExistence type="predicted"/>
<reference evidence="3 4" key="1">
    <citation type="submission" date="2015-07" db="EMBL/GenBank/DDBJ databases">
        <title>High-quality genome of monoxenous trypanosomatid Leptomonas pyrrhocoris.</title>
        <authorList>
            <person name="Flegontov P."/>
            <person name="Butenko A."/>
            <person name="Firsov S."/>
            <person name="Vlcek C."/>
            <person name="Logacheva M.D."/>
            <person name="Field M."/>
            <person name="Filatov D."/>
            <person name="Flegontova O."/>
            <person name="Gerasimov E."/>
            <person name="Jackson A.P."/>
            <person name="Kelly S."/>
            <person name="Opperdoes F."/>
            <person name="O'Reilly A."/>
            <person name="Votypka J."/>
            <person name="Yurchenko V."/>
            <person name="Lukes J."/>
        </authorList>
    </citation>
    <scope>NUCLEOTIDE SEQUENCE [LARGE SCALE GENOMIC DNA]</scope>
    <source>
        <strain evidence="3">H10</strain>
    </source>
</reference>
<name>A0A0N0VF07_LEPPY</name>
<dbReference type="OMA" id="AYDPFNG"/>
<dbReference type="Proteomes" id="UP000037923">
    <property type="component" value="Unassembled WGS sequence"/>
</dbReference>
<feature type="coiled-coil region" evidence="1">
    <location>
        <begin position="253"/>
        <end position="280"/>
    </location>
</feature>
<comment type="caution">
    <text evidence="3">The sequence shown here is derived from an EMBL/GenBank/DDBJ whole genome shotgun (WGS) entry which is preliminary data.</text>
</comment>
<evidence type="ECO:0000313" key="4">
    <source>
        <dbReference type="Proteomes" id="UP000037923"/>
    </source>
</evidence>
<dbReference type="AlphaFoldDB" id="A0A0N0VF07"/>
<dbReference type="Gene3D" id="2.30.42.10">
    <property type="match status" value="1"/>
</dbReference>
<gene>
    <name evidence="3" type="ORF">ABB37_04947</name>
</gene>
<keyword evidence="4" id="KW-1185">Reference proteome</keyword>
<dbReference type="VEuPathDB" id="TriTrypDB:LpyrH10_09_0470"/>
<dbReference type="SUPFAM" id="SSF50156">
    <property type="entry name" value="PDZ domain-like"/>
    <property type="match status" value="1"/>
</dbReference>
<sequence length="471" mass="50113">MTTVLNRKFDLLCHSGTCPSYLVDVLSFLVAHANDTELFKSELRSSDGGGASGFETTQAGLLPSSRANSAIRPDRASREASERYAADRRTQLLYRQVEDSEALDDALRASHESVLIAAEQSLQTYAEDLKNMNEIAMATSAKQLRAMRVETQEQMEAFRDRVCASVVTQTRDELDVMRSEFGASIKEDVGDMVRQLHEVSLTAQRQVQALAKSFAEFVAQTHEATAVVPLQDAHDALAAVEYVQERMDCVEAAVASRADVDTLQKRLQEVERLVATLGSAMNGVLQAAVSPPAAAATPCEHAMTSVAAAPPLTPPPPIKPSVRGHETPSALANSLPLDNAPKASAAPPSRTQASAMPVDSNSAREVQAATPSPPLPPPSASIAIPKTGAERLGVAVEGAEEGVVLAKVLPDSTASNHQLGTGHIISHVGRVAVTTPAAFEAALQSSEGQPLKLTTYDPFQGRIRVLTIQSF</sequence>